<protein>
    <submittedName>
        <fullName evidence="1">Uncharacterized protein</fullName>
    </submittedName>
</protein>
<dbReference type="EMBL" id="AEUV02000002">
    <property type="protein sequence ID" value="EHI74482.1"/>
    <property type="molecule type" value="Genomic_DNA"/>
</dbReference>
<comment type="caution">
    <text evidence="1">The sequence shown here is derived from an EMBL/GenBank/DDBJ whole genome shotgun (WGS) entry which is preliminary data.</text>
</comment>
<dbReference type="STRING" id="873449.STRCR_1130"/>
<dbReference type="Proteomes" id="UP000004322">
    <property type="component" value="Unassembled WGS sequence"/>
</dbReference>
<evidence type="ECO:0000313" key="1">
    <source>
        <dbReference type="EMBL" id="EHI74482.1"/>
    </source>
</evidence>
<sequence>MQEKQKILQHFLTSLSYFHASGKNSPLDLPRFLISMLREKIVHWTIFL</sequence>
<dbReference type="AlphaFoldDB" id="G5JTN3"/>
<keyword evidence="2" id="KW-1185">Reference proteome</keyword>
<gene>
    <name evidence="1" type="ORF">STRCR_1130</name>
</gene>
<name>G5JTN3_STRCG</name>
<accession>G5JTN3</accession>
<proteinExistence type="predicted"/>
<evidence type="ECO:0000313" key="2">
    <source>
        <dbReference type="Proteomes" id="UP000004322"/>
    </source>
</evidence>
<reference evidence="1" key="1">
    <citation type="submission" date="2011-07" db="EMBL/GenBank/DDBJ databases">
        <authorList>
            <person name="Stanhope M.J."/>
            <person name="Durkin A.S."/>
            <person name="Hostetler J."/>
            <person name="Kim M."/>
            <person name="Radune D."/>
            <person name="Singh I."/>
            <person name="Town C.D."/>
        </authorList>
    </citation>
    <scope>NUCLEOTIDE SEQUENCE [LARGE SCALE GENOMIC DNA]</scope>
    <source>
        <strain evidence="1">HS-6</strain>
    </source>
</reference>
<organism evidence="1 2">
    <name type="scientific">Streptococcus criceti HS-6</name>
    <dbReference type="NCBI Taxonomy" id="873449"/>
    <lineage>
        <taxon>Bacteria</taxon>
        <taxon>Bacillati</taxon>
        <taxon>Bacillota</taxon>
        <taxon>Bacilli</taxon>
        <taxon>Lactobacillales</taxon>
        <taxon>Streptococcaceae</taxon>
        <taxon>Streptococcus</taxon>
    </lineage>
</organism>